<reference evidence="2" key="1">
    <citation type="journal article" date="2019" name="Int. J. Syst. Evol. Microbiol.">
        <title>The Global Catalogue of Microorganisms (GCM) 10K type strain sequencing project: providing services to taxonomists for standard genome sequencing and annotation.</title>
        <authorList>
            <consortium name="The Broad Institute Genomics Platform"/>
            <consortium name="The Broad Institute Genome Sequencing Center for Infectious Disease"/>
            <person name="Wu L."/>
            <person name="Ma J."/>
        </authorList>
    </citation>
    <scope>NUCLEOTIDE SEQUENCE [LARGE SCALE GENOMIC DNA]</scope>
    <source>
        <strain evidence="2">JCM 17805</strain>
    </source>
</reference>
<dbReference type="Proteomes" id="UP001500604">
    <property type="component" value="Unassembled WGS sequence"/>
</dbReference>
<evidence type="ECO:0008006" key="3">
    <source>
        <dbReference type="Google" id="ProtNLM"/>
    </source>
</evidence>
<dbReference type="EMBL" id="BAABFL010000478">
    <property type="protein sequence ID" value="GAA4652577.1"/>
    <property type="molecule type" value="Genomic_DNA"/>
</dbReference>
<evidence type="ECO:0000313" key="2">
    <source>
        <dbReference type="Proteomes" id="UP001500604"/>
    </source>
</evidence>
<organism evidence="1 2">
    <name type="scientific">Kistimonas scapharcae</name>
    <dbReference type="NCBI Taxonomy" id="1036133"/>
    <lineage>
        <taxon>Bacteria</taxon>
        <taxon>Pseudomonadati</taxon>
        <taxon>Pseudomonadota</taxon>
        <taxon>Gammaproteobacteria</taxon>
        <taxon>Oceanospirillales</taxon>
        <taxon>Endozoicomonadaceae</taxon>
        <taxon>Kistimonas</taxon>
    </lineage>
</organism>
<comment type="caution">
    <text evidence="1">The sequence shown here is derived from an EMBL/GenBank/DDBJ whole genome shotgun (WGS) entry which is preliminary data.</text>
</comment>
<dbReference type="InterPro" id="IPR004963">
    <property type="entry name" value="PAE/NOTUM"/>
</dbReference>
<sequence>MQQSGIRGARNPNGIPDNYMEVLDPTTIINTGSIAQVAVTPFIFRAHPWDRVKTQNWNLVYIPYCTGDIYVGDKAVVYEDPKGEQPSLVWLHNGLKNTRSVITWLKNNLPRPTQMMTAGCSAGSVGALLNYMHLREDMAPNRSYLFDDSGPVFRAPYSSSDSATYPQLPLQKTIIDAWTTWTPNGSPMDENPLNALQERYTAFDTNDWSSIYSSLANRFPSDRLGMTHFLDDANYSSYSYERFYEDIYNDPDAASRLEKIKTLWQQDTFDNLIPLLDQTHNWGYYFPRYRNVNESHCTSIIEFGNADIQEQNLVLKDFVNNIMDGTGPMMRAHETDEVSDYQKPFNLLYWLVGQLL</sequence>
<dbReference type="PANTHER" id="PTHR21562">
    <property type="entry name" value="NOTUM-RELATED"/>
    <property type="match status" value="1"/>
</dbReference>
<keyword evidence="2" id="KW-1185">Reference proteome</keyword>
<dbReference type="PANTHER" id="PTHR21562:SF83">
    <property type="entry name" value="PECTIN ACETYLESTERASE 4"/>
    <property type="match status" value="1"/>
</dbReference>
<dbReference type="Pfam" id="PF03283">
    <property type="entry name" value="PAE"/>
    <property type="match status" value="1"/>
</dbReference>
<accession>A0ABP8VC69</accession>
<protein>
    <recommendedName>
        <fullName evidence="3">Pectinacetylesterase</fullName>
    </recommendedName>
</protein>
<evidence type="ECO:0000313" key="1">
    <source>
        <dbReference type="EMBL" id="GAA4652577.1"/>
    </source>
</evidence>
<dbReference type="RefSeq" id="WP_345199170.1">
    <property type="nucleotide sequence ID" value="NZ_BAABFL010000478.1"/>
</dbReference>
<proteinExistence type="predicted"/>
<gene>
    <name evidence="1" type="ORF">GCM10023116_48610</name>
</gene>
<name>A0ABP8VC69_9GAMM</name>